<name>A0AAV4WNE5_9ARAC</name>
<dbReference type="EMBL" id="BPLQ01014930">
    <property type="protein sequence ID" value="GIY84445.1"/>
    <property type="molecule type" value="Genomic_DNA"/>
</dbReference>
<accession>A0AAV4WNE5</accession>
<evidence type="ECO:0000313" key="1">
    <source>
        <dbReference type="EMBL" id="GIY84445.1"/>
    </source>
</evidence>
<protein>
    <submittedName>
        <fullName evidence="1">Uncharacterized protein</fullName>
    </submittedName>
</protein>
<reference evidence="1 2" key="1">
    <citation type="submission" date="2021-06" db="EMBL/GenBank/DDBJ databases">
        <title>Caerostris darwini draft genome.</title>
        <authorList>
            <person name="Kono N."/>
            <person name="Arakawa K."/>
        </authorList>
    </citation>
    <scope>NUCLEOTIDE SEQUENCE [LARGE SCALE GENOMIC DNA]</scope>
</reference>
<dbReference type="Proteomes" id="UP001054837">
    <property type="component" value="Unassembled WGS sequence"/>
</dbReference>
<evidence type="ECO:0000313" key="2">
    <source>
        <dbReference type="Proteomes" id="UP001054837"/>
    </source>
</evidence>
<keyword evidence="2" id="KW-1185">Reference proteome</keyword>
<proteinExistence type="predicted"/>
<comment type="caution">
    <text evidence="1">The sequence shown here is derived from an EMBL/GenBank/DDBJ whole genome shotgun (WGS) entry which is preliminary data.</text>
</comment>
<dbReference type="AlphaFoldDB" id="A0AAV4WNE5"/>
<sequence length="125" mass="13799">MAELLLRNAATFCQSEVLLSDRFAVKFDQLSLLKILTCFLMRVVSLLMEAFSAGSLEFCQALRILFLLVMLRRICSGSFLPGWPKCGREVLSRASEIVCVNLSSARSASAVVFITVRGSGVWCNV</sequence>
<organism evidence="1 2">
    <name type="scientific">Caerostris darwini</name>
    <dbReference type="NCBI Taxonomy" id="1538125"/>
    <lineage>
        <taxon>Eukaryota</taxon>
        <taxon>Metazoa</taxon>
        <taxon>Ecdysozoa</taxon>
        <taxon>Arthropoda</taxon>
        <taxon>Chelicerata</taxon>
        <taxon>Arachnida</taxon>
        <taxon>Araneae</taxon>
        <taxon>Araneomorphae</taxon>
        <taxon>Entelegynae</taxon>
        <taxon>Araneoidea</taxon>
        <taxon>Araneidae</taxon>
        <taxon>Caerostris</taxon>
    </lineage>
</organism>
<gene>
    <name evidence="1" type="ORF">CDAR_278781</name>
</gene>